<keyword evidence="11" id="KW-1185">Reference proteome</keyword>
<dbReference type="AlphaFoldDB" id="A0A1W1YP84"/>
<dbReference type="InterPro" id="IPR013482">
    <property type="entry name" value="Molybde_CF_guanTrfase"/>
</dbReference>
<dbReference type="EC" id="2.7.7.77" evidence="8"/>
<keyword evidence="5 8" id="KW-0460">Magnesium</keyword>
<accession>A0A1W1YP84</accession>
<keyword evidence="4 8" id="KW-0547">Nucleotide-binding</keyword>
<dbReference type="PANTHER" id="PTHR19136">
    <property type="entry name" value="MOLYBDENUM COFACTOR GUANYLYLTRANSFERASE"/>
    <property type="match status" value="1"/>
</dbReference>
<organism evidence="10 11">
    <name type="scientific">Sporomusa malonica</name>
    <dbReference type="NCBI Taxonomy" id="112901"/>
    <lineage>
        <taxon>Bacteria</taxon>
        <taxon>Bacillati</taxon>
        <taxon>Bacillota</taxon>
        <taxon>Negativicutes</taxon>
        <taxon>Selenomonadales</taxon>
        <taxon>Sporomusaceae</taxon>
        <taxon>Sporomusa</taxon>
    </lineage>
</organism>
<dbReference type="PANTHER" id="PTHR19136:SF81">
    <property type="entry name" value="MOLYBDENUM COFACTOR GUANYLYLTRANSFERASE"/>
    <property type="match status" value="1"/>
</dbReference>
<evidence type="ECO:0000256" key="2">
    <source>
        <dbReference type="ARBA" id="ARBA00022679"/>
    </source>
</evidence>
<feature type="binding site" evidence="8">
    <location>
        <position position="20"/>
    </location>
    <ligand>
        <name>GTP</name>
        <dbReference type="ChEBI" id="CHEBI:37565"/>
    </ligand>
</feature>
<dbReference type="EMBL" id="FWXI01000002">
    <property type="protein sequence ID" value="SMC38020.1"/>
    <property type="molecule type" value="Genomic_DNA"/>
</dbReference>
<dbReference type="GO" id="GO:0005525">
    <property type="term" value="F:GTP binding"/>
    <property type="evidence" value="ECO:0007669"/>
    <property type="project" value="UniProtKB-UniRule"/>
</dbReference>
<sequence length="203" mass="22952">MAVSGIILAGGRSSRMGRDKTLLSFNNETLIERTIKKLSSFVDEIIIASNDTAKYNFSDFREVPDIYPGMGPLAGMHAGLRAAQNQYSFIVSCDMPLFTVELARYLLERRAGYDVIAPEIQQCWEPLCAVYSRNCITPIEQCLQAGVSQVYQFYPQVRVLKIPESELQTVGNLEELFYNLNTPEDLNHLDRKGRYVKQAVRTS</sequence>
<feature type="binding site" evidence="8">
    <location>
        <position position="65"/>
    </location>
    <ligand>
        <name>GTP</name>
        <dbReference type="ChEBI" id="CHEBI:37565"/>
    </ligand>
</feature>
<evidence type="ECO:0000313" key="10">
    <source>
        <dbReference type="EMBL" id="SMC38020.1"/>
    </source>
</evidence>
<evidence type="ECO:0000256" key="8">
    <source>
        <dbReference type="HAMAP-Rule" id="MF_00316"/>
    </source>
</evidence>
<dbReference type="Gene3D" id="3.90.550.10">
    <property type="entry name" value="Spore Coat Polysaccharide Biosynthesis Protein SpsA, Chain A"/>
    <property type="match status" value="1"/>
</dbReference>
<dbReference type="Pfam" id="PF12804">
    <property type="entry name" value="NTP_transf_3"/>
    <property type="match status" value="1"/>
</dbReference>
<reference evidence="10 11" key="1">
    <citation type="submission" date="2017-04" db="EMBL/GenBank/DDBJ databases">
        <authorList>
            <person name="Afonso C.L."/>
            <person name="Miller P.J."/>
            <person name="Scott M.A."/>
            <person name="Spackman E."/>
            <person name="Goraichik I."/>
            <person name="Dimitrov K.M."/>
            <person name="Suarez D.L."/>
            <person name="Swayne D.E."/>
        </authorList>
    </citation>
    <scope>NUCLEOTIDE SEQUENCE [LARGE SCALE GENOMIC DNA]</scope>
    <source>
        <strain evidence="10 11">DSM 5090</strain>
    </source>
</reference>
<evidence type="ECO:0000256" key="4">
    <source>
        <dbReference type="ARBA" id="ARBA00022741"/>
    </source>
</evidence>
<dbReference type="GO" id="GO:1902758">
    <property type="term" value="P:bis(molybdopterin guanine dinucleotide)molybdenum biosynthetic process"/>
    <property type="evidence" value="ECO:0007669"/>
    <property type="project" value="TreeGrafter"/>
</dbReference>
<keyword evidence="1 8" id="KW-0963">Cytoplasm</keyword>
<dbReference type="HAMAP" id="MF_00316">
    <property type="entry name" value="MobA"/>
    <property type="match status" value="1"/>
</dbReference>
<keyword evidence="6 8" id="KW-0342">GTP-binding</keyword>
<evidence type="ECO:0000259" key="9">
    <source>
        <dbReference type="Pfam" id="PF12804"/>
    </source>
</evidence>
<comment type="catalytic activity">
    <reaction evidence="8">
        <text>Mo-molybdopterin + GTP + H(+) = Mo-molybdopterin guanine dinucleotide + diphosphate</text>
        <dbReference type="Rhea" id="RHEA:34243"/>
        <dbReference type="ChEBI" id="CHEBI:15378"/>
        <dbReference type="ChEBI" id="CHEBI:33019"/>
        <dbReference type="ChEBI" id="CHEBI:37565"/>
        <dbReference type="ChEBI" id="CHEBI:71302"/>
        <dbReference type="ChEBI" id="CHEBI:71310"/>
        <dbReference type="EC" id="2.7.7.77"/>
    </reaction>
</comment>
<comment type="subcellular location">
    <subcellularLocation>
        <location evidence="8">Cytoplasm</location>
    </subcellularLocation>
</comment>
<feature type="binding site" evidence="8">
    <location>
        <begin position="8"/>
        <end position="10"/>
    </location>
    <ligand>
        <name>GTP</name>
        <dbReference type="ChEBI" id="CHEBI:37565"/>
    </ligand>
</feature>
<comment type="cofactor">
    <cofactor evidence="8">
        <name>Mg(2+)</name>
        <dbReference type="ChEBI" id="CHEBI:18420"/>
    </cofactor>
</comment>
<keyword evidence="7 8" id="KW-0501">Molybdenum cofactor biosynthesis</keyword>
<comment type="domain">
    <text evidence="8">The N-terminal domain determines nucleotide recognition and specific binding, while the C-terminal domain determines the specific binding to the target protein.</text>
</comment>
<proteinExistence type="inferred from homology"/>
<dbReference type="CDD" id="cd02503">
    <property type="entry name" value="MobA"/>
    <property type="match status" value="1"/>
</dbReference>
<keyword evidence="2 8" id="KW-0808">Transferase</keyword>
<comment type="similarity">
    <text evidence="8">Belongs to the MobA family.</text>
</comment>
<evidence type="ECO:0000256" key="1">
    <source>
        <dbReference type="ARBA" id="ARBA00022490"/>
    </source>
</evidence>
<keyword evidence="10" id="KW-0548">Nucleotidyltransferase</keyword>
<dbReference type="InterPro" id="IPR029044">
    <property type="entry name" value="Nucleotide-diphossugar_trans"/>
</dbReference>
<feature type="binding site" evidence="8">
    <location>
        <position position="94"/>
    </location>
    <ligand>
        <name>GTP</name>
        <dbReference type="ChEBI" id="CHEBI:37565"/>
    </ligand>
</feature>
<gene>
    <name evidence="8" type="primary">mobA</name>
    <name evidence="10" type="ORF">SAMN04488500_10248</name>
</gene>
<comment type="caution">
    <text evidence="8">Lacks conserved residue(s) required for the propagation of feature annotation.</text>
</comment>
<dbReference type="RefSeq" id="WP_084573967.1">
    <property type="nucleotide sequence ID" value="NZ_CP155572.1"/>
</dbReference>
<dbReference type="GO" id="GO:0005737">
    <property type="term" value="C:cytoplasm"/>
    <property type="evidence" value="ECO:0007669"/>
    <property type="project" value="UniProtKB-SubCell"/>
</dbReference>
<feature type="domain" description="MobA-like NTP transferase" evidence="9">
    <location>
        <begin position="5"/>
        <end position="152"/>
    </location>
</feature>
<dbReference type="SUPFAM" id="SSF53448">
    <property type="entry name" value="Nucleotide-diphospho-sugar transferases"/>
    <property type="match status" value="1"/>
</dbReference>
<dbReference type="GO" id="GO:0061603">
    <property type="term" value="F:molybdenum cofactor guanylyltransferase activity"/>
    <property type="evidence" value="ECO:0007669"/>
    <property type="project" value="UniProtKB-EC"/>
</dbReference>
<dbReference type="OrthoDB" id="9788394at2"/>
<dbReference type="STRING" id="112901.SAMN04488500_10248"/>
<evidence type="ECO:0000256" key="7">
    <source>
        <dbReference type="ARBA" id="ARBA00023150"/>
    </source>
</evidence>
<evidence type="ECO:0000256" key="5">
    <source>
        <dbReference type="ARBA" id="ARBA00022842"/>
    </source>
</evidence>
<dbReference type="GO" id="GO:0046872">
    <property type="term" value="F:metal ion binding"/>
    <property type="evidence" value="ECO:0007669"/>
    <property type="project" value="UniProtKB-KW"/>
</dbReference>
<evidence type="ECO:0000256" key="6">
    <source>
        <dbReference type="ARBA" id="ARBA00023134"/>
    </source>
</evidence>
<evidence type="ECO:0000313" key="11">
    <source>
        <dbReference type="Proteomes" id="UP000192738"/>
    </source>
</evidence>
<protein>
    <recommendedName>
        <fullName evidence="8">Probable molybdenum cofactor guanylyltransferase</fullName>
        <shortName evidence="8">MoCo guanylyltransferase</shortName>
        <ecNumber evidence="8">2.7.7.77</ecNumber>
    </recommendedName>
    <alternativeName>
        <fullName evidence="8">GTP:molybdopterin guanylyltransferase</fullName>
    </alternativeName>
    <alternativeName>
        <fullName evidence="8">Mo-MPT guanylyltransferase</fullName>
    </alternativeName>
    <alternativeName>
        <fullName evidence="8">Molybdopterin guanylyltransferase</fullName>
    </alternativeName>
    <alternativeName>
        <fullName evidence="8">Molybdopterin-guanine dinucleotide synthase</fullName>
        <shortName evidence="8">MGD synthase</shortName>
    </alternativeName>
</protein>
<feature type="binding site" evidence="8">
    <location>
        <position position="94"/>
    </location>
    <ligand>
        <name>Mg(2+)</name>
        <dbReference type="ChEBI" id="CHEBI:18420"/>
    </ligand>
</feature>
<dbReference type="InterPro" id="IPR025877">
    <property type="entry name" value="MobA-like_NTP_Trfase"/>
</dbReference>
<evidence type="ECO:0000256" key="3">
    <source>
        <dbReference type="ARBA" id="ARBA00022723"/>
    </source>
</evidence>
<dbReference type="Proteomes" id="UP000192738">
    <property type="component" value="Unassembled WGS sequence"/>
</dbReference>
<name>A0A1W1YP84_9FIRM</name>
<keyword evidence="3 8" id="KW-0479">Metal-binding</keyword>
<comment type="function">
    <text evidence="8">Transfers a GMP moiety from GTP to Mo-molybdopterin (Mo-MPT) cofactor (Moco or molybdenum cofactor) to form Mo-molybdopterin guanine dinucleotide (Mo-MGD) cofactor.</text>
</comment>